<evidence type="ECO:0000256" key="1">
    <source>
        <dbReference type="SAM" id="Phobius"/>
    </source>
</evidence>
<dbReference type="Proteomes" id="UP000612233">
    <property type="component" value="Unassembled WGS sequence"/>
</dbReference>
<keyword evidence="3" id="KW-1185">Reference proteome</keyword>
<evidence type="ECO:0000313" key="3">
    <source>
        <dbReference type="Proteomes" id="UP000612233"/>
    </source>
</evidence>
<keyword evidence="1" id="KW-0472">Membrane</keyword>
<reference evidence="2" key="1">
    <citation type="submission" date="2020-09" db="EMBL/GenBank/DDBJ databases">
        <authorList>
            <person name="Kim M.K."/>
        </authorList>
    </citation>
    <scope>NUCLEOTIDE SEQUENCE</scope>
    <source>
        <strain evidence="2">BT664</strain>
    </source>
</reference>
<dbReference type="RefSeq" id="WP_191005312.1">
    <property type="nucleotide sequence ID" value="NZ_JACXAD010000011.1"/>
</dbReference>
<keyword evidence="1" id="KW-1133">Transmembrane helix</keyword>
<dbReference type="AlphaFoldDB" id="A0A927BCY1"/>
<evidence type="ECO:0000313" key="2">
    <source>
        <dbReference type="EMBL" id="MBD2768501.1"/>
    </source>
</evidence>
<name>A0A927BCY1_9BACT</name>
<sequence length="187" mass="21316">MEQMILKQLKWLKIYAITSTIVFVSFLSLAFNRSAKPQRFEEIDVERINIVEKNGALRMVISNEQRQHPGTVDGGKMGPARQRPAGLLFFNNEGEECGGLTFGGRKQASSMGFSFDQYQNDQVIAFQYQEGLEGQQRSRSYGLRLWDRPENFTTGQLLQHVDSLEKLHDKKAYQKGVAELQAKRLIG</sequence>
<comment type="caution">
    <text evidence="2">The sequence shown here is derived from an EMBL/GenBank/DDBJ whole genome shotgun (WGS) entry which is preliminary data.</text>
</comment>
<dbReference type="EMBL" id="JACXAD010000011">
    <property type="protein sequence ID" value="MBD2768501.1"/>
    <property type="molecule type" value="Genomic_DNA"/>
</dbReference>
<organism evidence="2 3">
    <name type="scientific">Hymenobacter montanus</name>
    <dbReference type="NCBI Taxonomy" id="2771359"/>
    <lineage>
        <taxon>Bacteria</taxon>
        <taxon>Pseudomonadati</taxon>
        <taxon>Bacteroidota</taxon>
        <taxon>Cytophagia</taxon>
        <taxon>Cytophagales</taxon>
        <taxon>Hymenobacteraceae</taxon>
        <taxon>Hymenobacter</taxon>
    </lineage>
</organism>
<protein>
    <submittedName>
        <fullName evidence="2">Uncharacterized protein</fullName>
    </submittedName>
</protein>
<accession>A0A927BCY1</accession>
<gene>
    <name evidence="2" type="ORF">IC235_11440</name>
</gene>
<feature type="transmembrane region" description="Helical" evidence="1">
    <location>
        <begin position="12"/>
        <end position="31"/>
    </location>
</feature>
<proteinExistence type="predicted"/>
<keyword evidence="1" id="KW-0812">Transmembrane</keyword>